<organism evidence="2 3">
    <name type="scientific">Polyangium spumosum</name>
    <dbReference type="NCBI Taxonomy" id="889282"/>
    <lineage>
        <taxon>Bacteria</taxon>
        <taxon>Pseudomonadati</taxon>
        <taxon>Myxococcota</taxon>
        <taxon>Polyangia</taxon>
        <taxon>Polyangiales</taxon>
        <taxon>Polyangiaceae</taxon>
        <taxon>Polyangium</taxon>
    </lineage>
</organism>
<name>A0A6N7PNW6_9BACT</name>
<dbReference type="AlphaFoldDB" id="A0A6N7PNW6"/>
<dbReference type="OrthoDB" id="9880800at2"/>
<keyword evidence="1" id="KW-0472">Membrane</keyword>
<feature type="transmembrane region" description="Helical" evidence="1">
    <location>
        <begin position="6"/>
        <end position="30"/>
    </location>
</feature>
<gene>
    <name evidence="2" type="ORF">GF068_08690</name>
</gene>
<dbReference type="EMBL" id="WJIE01000002">
    <property type="protein sequence ID" value="MRG92000.1"/>
    <property type="molecule type" value="Genomic_DNA"/>
</dbReference>
<keyword evidence="3" id="KW-1185">Reference proteome</keyword>
<keyword evidence="1" id="KW-0812">Transmembrane</keyword>
<evidence type="ECO:0000313" key="3">
    <source>
        <dbReference type="Proteomes" id="UP000440224"/>
    </source>
</evidence>
<evidence type="ECO:0000256" key="1">
    <source>
        <dbReference type="SAM" id="Phobius"/>
    </source>
</evidence>
<comment type="caution">
    <text evidence="2">The sequence shown here is derived from an EMBL/GenBank/DDBJ whole genome shotgun (WGS) entry which is preliminary data.</text>
</comment>
<feature type="transmembrane region" description="Helical" evidence="1">
    <location>
        <begin position="96"/>
        <end position="119"/>
    </location>
</feature>
<evidence type="ECO:0000313" key="2">
    <source>
        <dbReference type="EMBL" id="MRG92000.1"/>
    </source>
</evidence>
<reference evidence="2 3" key="1">
    <citation type="submission" date="2019-10" db="EMBL/GenBank/DDBJ databases">
        <title>A soil myxobacterium in the family Polyangiaceae.</title>
        <authorList>
            <person name="Li Y."/>
            <person name="Wang J."/>
        </authorList>
    </citation>
    <scope>NUCLEOTIDE SEQUENCE [LARGE SCALE GENOMIC DNA]</scope>
    <source>
        <strain evidence="2 3">DSM 14734</strain>
    </source>
</reference>
<accession>A0A6N7PNW6</accession>
<dbReference type="Proteomes" id="UP000440224">
    <property type="component" value="Unassembled WGS sequence"/>
</dbReference>
<feature type="transmembrane region" description="Helical" evidence="1">
    <location>
        <begin position="37"/>
        <end position="60"/>
    </location>
</feature>
<keyword evidence="1" id="KW-1133">Transmembrane helix</keyword>
<dbReference type="RefSeq" id="WP_153818842.1">
    <property type="nucleotide sequence ID" value="NZ_WJIE01000002.1"/>
</dbReference>
<proteinExistence type="predicted"/>
<sequence length="123" mass="12674">MMCGWPAWVMLLCGIVGFCLAVLGLVLSGYEKHRPSLIVSGLAVFVCFTAIGLGPVGAMFGRAATDRALAGGAVEPSMKDQIRQAGYAEADACKDVGVGLGTAPLIVSLAAFVLAIVLFKKKS</sequence>
<protein>
    <submittedName>
        <fullName evidence="2">Uncharacterized protein</fullName>
    </submittedName>
</protein>